<evidence type="ECO:0000256" key="1">
    <source>
        <dbReference type="ARBA" id="ARBA00009684"/>
    </source>
</evidence>
<protein>
    <recommendedName>
        <fullName evidence="3 10">4-diphosphocytidyl-2-C-methyl-D-erythritol kinase</fullName>
        <shortName evidence="10">CMK</shortName>
        <ecNumber evidence="2 10">2.7.1.148</ecNumber>
    </recommendedName>
    <alternativeName>
        <fullName evidence="9 10">4-(cytidine-5'-diphospho)-2-C-methyl-D-erythritol kinase</fullName>
    </alternativeName>
</protein>
<evidence type="ECO:0000259" key="12">
    <source>
        <dbReference type="Pfam" id="PF08544"/>
    </source>
</evidence>
<dbReference type="SUPFAM" id="SSF54211">
    <property type="entry name" value="Ribosomal protein S5 domain 2-like"/>
    <property type="match status" value="1"/>
</dbReference>
<evidence type="ECO:0000256" key="8">
    <source>
        <dbReference type="ARBA" id="ARBA00023229"/>
    </source>
</evidence>
<dbReference type="EC" id="2.7.1.148" evidence="2 10"/>
<dbReference type="Pfam" id="PF00288">
    <property type="entry name" value="GHMP_kinases_N"/>
    <property type="match status" value="1"/>
</dbReference>
<dbReference type="NCBIfam" id="NF011202">
    <property type="entry name" value="PRK14608.1"/>
    <property type="match status" value="1"/>
</dbReference>
<proteinExistence type="inferred from homology"/>
<dbReference type="Gene3D" id="3.30.70.890">
    <property type="entry name" value="GHMP kinase, C-terminal domain"/>
    <property type="match status" value="1"/>
</dbReference>
<evidence type="ECO:0000313" key="14">
    <source>
        <dbReference type="Proteomes" id="UP000032749"/>
    </source>
</evidence>
<keyword evidence="14" id="KW-1185">Reference proteome</keyword>
<evidence type="ECO:0000256" key="10">
    <source>
        <dbReference type="HAMAP-Rule" id="MF_00061"/>
    </source>
</evidence>
<evidence type="ECO:0000259" key="11">
    <source>
        <dbReference type="Pfam" id="PF00288"/>
    </source>
</evidence>
<evidence type="ECO:0000256" key="5">
    <source>
        <dbReference type="ARBA" id="ARBA00022741"/>
    </source>
</evidence>
<keyword evidence="8 10" id="KW-0414">Isoprene biosynthesis</keyword>
<dbReference type="InterPro" id="IPR013750">
    <property type="entry name" value="GHMP_kinase_C_dom"/>
</dbReference>
<feature type="binding site" evidence="10">
    <location>
        <begin position="102"/>
        <end position="112"/>
    </location>
    <ligand>
        <name>ATP</name>
        <dbReference type="ChEBI" id="CHEBI:30616"/>
    </ligand>
</feature>
<comment type="pathway">
    <text evidence="10">Isoprenoid biosynthesis; isopentenyl diphosphate biosynthesis via DXP pathway; isopentenyl diphosphate from 1-deoxy-D-xylulose 5-phosphate: step 3/6.</text>
</comment>
<dbReference type="GO" id="GO:0005524">
    <property type="term" value="F:ATP binding"/>
    <property type="evidence" value="ECO:0007669"/>
    <property type="project" value="UniProtKB-UniRule"/>
</dbReference>
<dbReference type="AlphaFoldDB" id="R4YKA7"/>
<dbReference type="OrthoDB" id="9809438at2"/>
<dbReference type="InterPro" id="IPR020568">
    <property type="entry name" value="Ribosomal_Su5_D2-typ_SF"/>
</dbReference>
<keyword evidence="7 10" id="KW-0067">ATP-binding</keyword>
<keyword evidence="6 10" id="KW-0418">Kinase</keyword>
<comment type="function">
    <text evidence="10">Catalyzes the phosphorylation of the position 2 hydroxy group of 4-diphosphocytidyl-2C-methyl-D-erythritol.</text>
</comment>
<dbReference type="PANTHER" id="PTHR43527">
    <property type="entry name" value="4-DIPHOSPHOCYTIDYL-2-C-METHYL-D-ERYTHRITOL KINASE, CHLOROPLASTIC"/>
    <property type="match status" value="1"/>
</dbReference>
<organism evidence="13 14">
    <name type="scientific">Oleispira antarctica RB-8</name>
    <dbReference type="NCBI Taxonomy" id="698738"/>
    <lineage>
        <taxon>Bacteria</taxon>
        <taxon>Pseudomonadati</taxon>
        <taxon>Pseudomonadota</taxon>
        <taxon>Gammaproteobacteria</taxon>
        <taxon>Oceanospirillales</taxon>
        <taxon>Oceanospirillaceae</taxon>
        <taxon>Oleispira</taxon>
    </lineage>
</organism>
<evidence type="ECO:0000256" key="3">
    <source>
        <dbReference type="ARBA" id="ARBA00017473"/>
    </source>
</evidence>
<evidence type="ECO:0000256" key="7">
    <source>
        <dbReference type="ARBA" id="ARBA00022840"/>
    </source>
</evidence>
<dbReference type="HOGENOM" id="CLU_053057_1_1_6"/>
<evidence type="ECO:0000313" key="13">
    <source>
        <dbReference type="EMBL" id="CCK74655.1"/>
    </source>
</evidence>
<evidence type="ECO:0000256" key="4">
    <source>
        <dbReference type="ARBA" id="ARBA00022679"/>
    </source>
</evidence>
<dbReference type="KEGG" id="oai:OLEAN_C04790"/>
<dbReference type="InterPro" id="IPR004424">
    <property type="entry name" value="IspE"/>
</dbReference>
<dbReference type="UniPathway" id="UPA00056">
    <property type="reaction ID" value="UER00094"/>
</dbReference>
<name>R4YKA7_OLEAN</name>
<dbReference type="HAMAP" id="MF_00061">
    <property type="entry name" value="IspE"/>
    <property type="match status" value="1"/>
</dbReference>
<dbReference type="PATRIC" id="fig|698738.3.peg.495"/>
<dbReference type="GO" id="GO:0050515">
    <property type="term" value="F:4-(cytidine 5'-diphospho)-2-C-methyl-D-erythritol kinase activity"/>
    <property type="evidence" value="ECO:0007669"/>
    <property type="project" value="UniProtKB-UniRule"/>
</dbReference>
<dbReference type="InterPro" id="IPR006204">
    <property type="entry name" value="GHMP_kinase_N_dom"/>
</dbReference>
<dbReference type="Gene3D" id="3.30.230.10">
    <property type="match status" value="1"/>
</dbReference>
<dbReference type="GO" id="GO:0016114">
    <property type="term" value="P:terpenoid biosynthetic process"/>
    <property type="evidence" value="ECO:0007669"/>
    <property type="project" value="UniProtKB-UniRule"/>
</dbReference>
<dbReference type="PIRSF" id="PIRSF010376">
    <property type="entry name" value="IspE"/>
    <property type="match status" value="1"/>
</dbReference>
<dbReference type="NCBIfam" id="TIGR00154">
    <property type="entry name" value="ispE"/>
    <property type="match status" value="1"/>
</dbReference>
<dbReference type="InterPro" id="IPR014721">
    <property type="entry name" value="Ribsml_uS5_D2-typ_fold_subgr"/>
</dbReference>
<sequence length="294" mass="31785">MDNNTTAWLTVPAPAKLNLMLHITGRREDGYHELQTIFQFLDYGDQLSFQIRTDDTLTLTPEISGLNFEDNLIIKAARSLQSHANARGKNCGANIRLEKTLPMGGGLGGGSSDAATTMLALNVLWQLELSLEELAKIGVKLGADVPVFIKGQACWAEGIGEKIIPLPDLAENWFLVACPNVHSDTKEIFSHKELTRDSQILNMRHALEGQAANNSRNDCQLVASKLNPEIGKTLNLLNKFGSAKMTGTGACVFLSVASENKATQVANKLPAELTTFIAKGTNLSSAHKVLFGSV</sequence>
<dbReference type="Proteomes" id="UP000032749">
    <property type="component" value="Chromosome"/>
</dbReference>
<feature type="domain" description="GHMP kinase N-terminal" evidence="11">
    <location>
        <begin position="71"/>
        <end position="151"/>
    </location>
</feature>
<comment type="similarity">
    <text evidence="1 10">Belongs to the GHMP kinase family. IspE subfamily.</text>
</comment>
<dbReference type="GO" id="GO:0019288">
    <property type="term" value="P:isopentenyl diphosphate biosynthetic process, methylerythritol 4-phosphate pathway"/>
    <property type="evidence" value="ECO:0007669"/>
    <property type="project" value="UniProtKB-UniRule"/>
</dbReference>
<dbReference type="EMBL" id="FO203512">
    <property type="protein sequence ID" value="CCK74655.1"/>
    <property type="molecule type" value="Genomic_DNA"/>
</dbReference>
<feature type="active site" evidence="10">
    <location>
        <position position="16"/>
    </location>
</feature>
<dbReference type="SUPFAM" id="SSF55060">
    <property type="entry name" value="GHMP Kinase, C-terminal domain"/>
    <property type="match status" value="1"/>
</dbReference>
<keyword evidence="5 10" id="KW-0547">Nucleotide-binding</keyword>
<dbReference type="STRING" id="698738.OLEAN_C04790"/>
<reference evidence="13 14" key="1">
    <citation type="journal article" date="2013" name="Nat. Commun.">
        <title>Genome sequence and functional genomic analysis of the oil-degrading bacterium Oleispira antarctica.</title>
        <authorList>
            <person name="Kube M."/>
            <person name="Chernikova T.N."/>
            <person name="Al-Ramahi Y."/>
            <person name="Beloqui A."/>
            <person name="Lopez-Cortez N."/>
            <person name="Guazzaroni M.E."/>
            <person name="Heipieper H.J."/>
            <person name="Klages S."/>
            <person name="Kotsyurbenko O.R."/>
            <person name="Langer I."/>
            <person name="Nechitaylo T.Y."/>
            <person name="Lunsdorf H."/>
            <person name="Fernandez M."/>
            <person name="Juarez S."/>
            <person name="Ciordia S."/>
            <person name="Singer A."/>
            <person name="Kagan O."/>
            <person name="Egorova O."/>
            <person name="Petit P.A."/>
            <person name="Stogios P."/>
            <person name="Kim Y."/>
            <person name="Tchigvintsev A."/>
            <person name="Flick R."/>
            <person name="Denaro R."/>
            <person name="Genovese M."/>
            <person name="Albar J.P."/>
            <person name="Reva O.N."/>
            <person name="Martinez-Gomariz M."/>
            <person name="Tran H."/>
            <person name="Ferrer M."/>
            <person name="Savchenko A."/>
            <person name="Yakunin A.F."/>
            <person name="Yakimov M.M."/>
            <person name="Golyshina O.V."/>
            <person name="Reinhardt R."/>
            <person name="Golyshin P.N."/>
        </authorList>
    </citation>
    <scope>NUCLEOTIDE SEQUENCE [LARGE SCALE GENOMIC DNA]</scope>
</reference>
<keyword evidence="4 10" id="KW-0808">Transferase</keyword>
<evidence type="ECO:0000256" key="9">
    <source>
        <dbReference type="ARBA" id="ARBA00032554"/>
    </source>
</evidence>
<comment type="catalytic activity">
    <reaction evidence="10">
        <text>4-CDP-2-C-methyl-D-erythritol + ATP = 4-CDP-2-C-methyl-D-erythritol 2-phosphate + ADP + H(+)</text>
        <dbReference type="Rhea" id="RHEA:18437"/>
        <dbReference type="ChEBI" id="CHEBI:15378"/>
        <dbReference type="ChEBI" id="CHEBI:30616"/>
        <dbReference type="ChEBI" id="CHEBI:57823"/>
        <dbReference type="ChEBI" id="CHEBI:57919"/>
        <dbReference type="ChEBI" id="CHEBI:456216"/>
        <dbReference type="EC" id="2.7.1.148"/>
    </reaction>
</comment>
<evidence type="ECO:0000256" key="2">
    <source>
        <dbReference type="ARBA" id="ARBA00012052"/>
    </source>
</evidence>
<gene>
    <name evidence="10 13" type="primary">ispE</name>
    <name evidence="13" type="ORF">OLEAN_C04790</name>
</gene>
<dbReference type="PANTHER" id="PTHR43527:SF2">
    <property type="entry name" value="4-DIPHOSPHOCYTIDYL-2-C-METHYL-D-ERYTHRITOL KINASE, CHLOROPLASTIC"/>
    <property type="match status" value="1"/>
</dbReference>
<accession>R4YKA7</accession>
<dbReference type="Pfam" id="PF08544">
    <property type="entry name" value="GHMP_kinases_C"/>
    <property type="match status" value="1"/>
</dbReference>
<dbReference type="InterPro" id="IPR036554">
    <property type="entry name" value="GHMP_kinase_C_sf"/>
</dbReference>
<evidence type="ECO:0000256" key="6">
    <source>
        <dbReference type="ARBA" id="ARBA00022777"/>
    </source>
</evidence>
<feature type="active site" evidence="10">
    <location>
        <position position="144"/>
    </location>
</feature>
<feature type="domain" description="GHMP kinase C-terminal" evidence="12">
    <location>
        <begin position="209"/>
        <end position="272"/>
    </location>
</feature>